<dbReference type="AlphaFoldDB" id="A0A5Q4BKK6"/>
<name>A0A5Q4BKK6_9PEZI</name>
<dbReference type="Proteomes" id="UP000326340">
    <property type="component" value="Unassembled WGS sequence"/>
</dbReference>
<proteinExistence type="predicted"/>
<keyword evidence="2" id="KW-1185">Reference proteome</keyword>
<evidence type="ECO:0000313" key="2">
    <source>
        <dbReference type="Proteomes" id="UP000326340"/>
    </source>
</evidence>
<reference evidence="1 2" key="1">
    <citation type="journal article" date="2019" name="Sci. Rep.">
        <title>Colletotrichum shisoi sp. nov., an anthracnose pathogen of Perilla frutescens in Japan: molecular phylogenetic, morphological and genomic evidence.</title>
        <authorList>
            <person name="Gan P."/>
            <person name="Tsushima A."/>
            <person name="Hiroyama R."/>
            <person name="Narusaka M."/>
            <person name="Takano Y."/>
            <person name="Narusaka Y."/>
            <person name="Kawaradani M."/>
            <person name="Damm U."/>
            <person name="Shirasu K."/>
        </authorList>
    </citation>
    <scope>NUCLEOTIDE SEQUENCE [LARGE SCALE GENOMIC DNA]</scope>
    <source>
        <strain evidence="1 2">PG-2018a</strain>
    </source>
</reference>
<protein>
    <submittedName>
        <fullName evidence="1">Uncharacterized protein</fullName>
    </submittedName>
</protein>
<sequence length="158" mass="17275">MCRAKSAAGNSECHLAGLKFTVSDAHFVVQARETPRFTPLGQSPELSKTFLRAIGQNLPNTTADTAAVMWKHDIGRPGLLSSAPGEIVGGPKCFLTTDPRCPHDSSIASTDDRPSKHFLFPINYDYADAEAKYSLFFPANTPSIRKLPIARNVYRRAP</sequence>
<accession>A0A5Q4BKK6</accession>
<gene>
    <name evidence="1" type="ORF">CSHISOI_07945</name>
</gene>
<comment type="caution">
    <text evidence="1">The sequence shown here is derived from an EMBL/GenBank/DDBJ whole genome shotgun (WGS) entry which is preliminary data.</text>
</comment>
<organism evidence="1 2">
    <name type="scientific">Colletotrichum shisoi</name>
    <dbReference type="NCBI Taxonomy" id="2078593"/>
    <lineage>
        <taxon>Eukaryota</taxon>
        <taxon>Fungi</taxon>
        <taxon>Dikarya</taxon>
        <taxon>Ascomycota</taxon>
        <taxon>Pezizomycotina</taxon>
        <taxon>Sordariomycetes</taxon>
        <taxon>Hypocreomycetidae</taxon>
        <taxon>Glomerellales</taxon>
        <taxon>Glomerellaceae</taxon>
        <taxon>Colletotrichum</taxon>
        <taxon>Colletotrichum destructivum species complex</taxon>
    </lineage>
</organism>
<dbReference type="EMBL" id="PUHP01000902">
    <property type="protein sequence ID" value="TQN67500.1"/>
    <property type="molecule type" value="Genomic_DNA"/>
</dbReference>
<evidence type="ECO:0000313" key="1">
    <source>
        <dbReference type="EMBL" id="TQN67500.1"/>
    </source>
</evidence>